<sequence length="84" mass="10009">MVSEERRRLLRRILRVICGKRLPQTWNTVLVLLSIHMYLTVPIIMAMDIRTELRGLLRPYREIQARGILVGEIDEDLLDLFYED</sequence>
<feature type="transmembrane region" description="Helical" evidence="1">
    <location>
        <begin position="29"/>
        <end position="49"/>
    </location>
</feature>
<organism evidence="2 3">
    <name type="scientific">Pristionchus pacificus</name>
    <name type="common">Parasitic nematode worm</name>
    <dbReference type="NCBI Taxonomy" id="54126"/>
    <lineage>
        <taxon>Eukaryota</taxon>
        <taxon>Metazoa</taxon>
        <taxon>Ecdysozoa</taxon>
        <taxon>Nematoda</taxon>
        <taxon>Chromadorea</taxon>
        <taxon>Rhabditida</taxon>
        <taxon>Rhabditina</taxon>
        <taxon>Diplogasteromorpha</taxon>
        <taxon>Diplogasteroidea</taxon>
        <taxon>Neodiplogasteridae</taxon>
        <taxon>Pristionchus</taxon>
    </lineage>
</organism>
<keyword evidence="1" id="KW-1133">Transmembrane helix</keyword>
<evidence type="ECO:0000256" key="1">
    <source>
        <dbReference type="SAM" id="Phobius"/>
    </source>
</evidence>
<reference evidence="2" key="2">
    <citation type="submission" date="2022-06" db="UniProtKB">
        <authorList>
            <consortium name="EnsemblMetazoa"/>
        </authorList>
    </citation>
    <scope>IDENTIFICATION</scope>
    <source>
        <strain evidence="2">PS312</strain>
    </source>
</reference>
<evidence type="ECO:0000313" key="2">
    <source>
        <dbReference type="EnsemblMetazoa" id="PPA46531.1"/>
    </source>
</evidence>
<dbReference type="Proteomes" id="UP000005239">
    <property type="component" value="Unassembled WGS sequence"/>
</dbReference>
<keyword evidence="1" id="KW-0812">Transmembrane</keyword>
<dbReference type="OrthoDB" id="5828668at2759"/>
<accession>A0A8R1V216</accession>
<keyword evidence="3" id="KW-1185">Reference proteome</keyword>
<name>A0A8R1V216_PRIPA</name>
<reference evidence="3" key="1">
    <citation type="journal article" date="2008" name="Nat. Genet.">
        <title>The Pristionchus pacificus genome provides a unique perspective on nematode lifestyle and parasitism.</title>
        <authorList>
            <person name="Dieterich C."/>
            <person name="Clifton S.W."/>
            <person name="Schuster L.N."/>
            <person name="Chinwalla A."/>
            <person name="Delehaunty K."/>
            <person name="Dinkelacker I."/>
            <person name="Fulton L."/>
            <person name="Fulton R."/>
            <person name="Godfrey J."/>
            <person name="Minx P."/>
            <person name="Mitreva M."/>
            <person name="Roeseler W."/>
            <person name="Tian H."/>
            <person name="Witte H."/>
            <person name="Yang S.P."/>
            <person name="Wilson R.K."/>
            <person name="Sommer R.J."/>
        </authorList>
    </citation>
    <scope>NUCLEOTIDE SEQUENCE [LARGE SCALE GENOMIC DNA]</scope>
    <source>
        <strain evidence="3">PS312</strain>
    </source>
</reference>
<dbReference type="AlphaFoldDB" id="A0A8R1V216"/>
<protein>
    <submittedName>
        <fullName evidence="2">Uncharacterized protein</fullName>
    </submittedName>
</protein>
<evidence type="ECO:0000313" key="3">
    <source>
        <dbReference type="Proteomes" id="UP000005239"/>
    </source>
</evidence>
<gene>
    <name evidence="2" type="primary">WBGene00304310</name>
</gene>
<dbReference type="EnsemblMetazoa" id="PPA46531.1">
    <property type="protein sequence ID" value="PPA46531.1"/>
    <property type="gene ID" value="WBGene00304310"/>
</dbReference>
<proteinExistence type="predicted"/>
<keyword evidence="1" id="KW-0472">Membrane</keyword>